<dbReference type="PANTHER" id="PTHR43540">
    <property type="entry name" value="PEROXYUREIDOACRYLATE/UREIDOACRYLATE AMIDOHYDROLASE-RELATED"/>
    <property type="match status" value="1"/>
</dbReference>
<comment type="caution">
    <text evidence="3">The sequence shown here is derived from an EMBL/GenBank/DDBJ whole genome shotgun (WGS) entry which is preliminary data.</text>
</comment>
<dbReference type="GO" id="GO:0016787">
    <property type="term" value="F:hydrolase activity"/>
    <property type="evidence" value="ECO:0007669"/>
    <property type="project" value="UniProtKB-KW"/>
</dbReference>
<keyword evidence="1" id="KW-0378">Hydrolase</keyword>
<evidence type="ECO:0000256" key="1">
    <source>
        <dbReference type="ARBA" id="ARBA00022801"/>
    </source>
</evidence>
<evidence type="ECO:0000313" key="4">
    <source>
        <dbReference type="Proteomes" id="UP000530234"/>
    </source>
</evidence>
<dbReference type="SUPFAM" id="SSF52499">
    <property type="entry name" value="Isochorismatase-like hydrolases"/>
    <property type="match status" value="1"/>
</dbReference>
<proteinExistence type="predicted"/>
<protein>
    <submittedName>
        <fullName evidence="3">Isochorismatase family protein</fullName>
    </submittedName>
</protein>
<dbReference type="PANTHER" id="PTHR43540:SF6">
    <property type="entry name" value="ISOCHORISMATASE-LIKE DOMAIN-CONTAINING PROTEIN"/>
    <property type="match status" value="1"/>
</dbReference>
<dbReference type="CDD" id="cd00431">
    <property type="entry name" value="cysteine_hydrolases"/>
    <property type="match status" value="1"/>
</dbReference>
<dbReference type="AlphaFoldDB" id="A0A7W3XV36"/>
<gene>
    <name evidence="3" type="ORF">FOE67_03305</name>
</gene>
<feature type="domain" description="Isochorismatase-like" evidence="2">
    <location>
        <begin position="6"/>
        <end position="161"/>
    </location>
</feature>
<dbReference type="Pfam" id="PF00857">
    <property type="entry name" value="Isochorismatase"/>
    <property type="match status" value="1"/>
</dbReference>
<keyword evidence="4" id="KW-1185">Reference proteome</keyword>
<dbReference type="InterPro" id="IPR000868">
    <property type="entry name" value="Isochorismatase-like_dom"/>
</dbReference>
<reference evidence="4" key="1">
    <citation type="submission" date="2019-10" db="EMBL/GenBank/DDBJ databases">
        <title>Streptomyces sp. nov., a novel actinobacterium isolated from alkaline environment.</title>
        <authorList>
            <person name="Golinska P."/>
        </authorList>
    </citation>
    <scope>NUCLEOTIDE SEQUENCE [LARGE SCALE GENOMIC DNA]</scope>
    <source>
        <strain evidence="4">DSM 42108</strain>
    </source>
</reference>
<name>A0A7W3XV36_9ACTN</name>
<dbReference type="Gene3D" id="3.40.50.850">
    <property type="entry name" value="Isochorismatase-like"/>
    <property type="match status" value="1"/>
</dbReference>
<evidence type="ECO:0000259" key="2">
    <source>
        <dbReference type="Pfam" id="PF00857"/>
    </source>
</evidence>
<sequence>MNPERSALVVVDVQNGFVNEHSRHVVPVVVELVREWSAVGGAVVFTRYRNYPDSPYERFFSWTRLQGPPETDLVPELHDLAGEAAAIIDKTGYSFFTPAAERLVTQQGWGDLVFCGIATESCVLKSAADAFERGHSPWLVTDACASDAGPAVHEAGLLVARRLIGRGQLITTEHVLTPAREVRR</sequence>
<dbReference type="EMBL" id="VKHS01000034">
    <property type="protein sequence ID" value="MBB0228560.1"/>
    <property type="molecule type" value="Genomic_DNA"/>
</dbReference>
<dbReference type="Proteomes" id="UP000530234">
    <property type="component" value="Unassembled WGS sequence"/>
</dbReference>
<dbReference type="InterPro" id="IPR036380">
    <property type="entry name" value="Isochorismatase-like_sf"/>
</dbReference>
<dbReference type="InterPro" id="IPR050272">
    <property type="entry name" value="Isochorismatase-like_hydrls"/>
</dbReference>
<organism evidence="3 4">
    <name type="scientific">Streptomyces calidiresistens</name>
    <dbReference type="NCBI Taxonomy" id="1485586"/>
    <lineage>
        <taxon>Bacteria</taxon>
        <taxon>Bacillati</taxon>
        <taxon>Actinomycetota</taxon>
        <taxon>Actinomycetes</taxon>
        <taxon>Kitasatosporales</taxon>
        <taxon>Streptomycetaceae</taxon>
        <taxon>Streptomyces</taxon>
    </lineage>
</organism>
<accession>A0A7W3XV36</accession>
<evidence type="ECO:0000313" key="3">
    <source>
        <dbReference type="EMBL" id="MBB0228560.1"/>
    </source>
</evidence>